<accession>A0A7Y9NR00</accession>
<sequence>MNLRLAFKLLVIGVVTGVILIALARVNGTITDRQKCRDDAVKSIEASYAGPQR</sequence>
<proteinExistence type="predicted"/>
<dbReference type="EMBL" id="JACCCV010000002">
    <property type="protein sequence ID" value="NYF53931.1"/>
    <property type="molecule type" value="Genomic_DNA"/>
</dbReference>
<dbReference type="Proteomes" id="UP000534186">
    <property type="component" value="Unassembled WGS sequence"/>
</dbReference>
<reference evidence="1 2" key="1">
    <citation type="submission" date="2020-07" db="EMBL/GenBank/DDBJ databases">
        <title>Genomic Encyclopedia of Type Strains, Phase IV (KMG-V): Genome sequencing to study the core and pangenomes of soil and plant-associated prokaryotes.</title>
        <authorList>
            <person name="Whitman W."/>
        </authorList>
    </citation>
    <scope>NUCLEOTIDE SEQUENCE [LARGE SCALE GENOMIC DNA]</scope>
    <source>
        <strain evidence="1 2">M8UP30</strain>
    </source>
</reference>
<gene>
    <name evidence="1" type="ORF">HDF12_004330</name>
</gene>
<protein>
    <submittedName>
        <fullName evidence="1">Inner membrane protein involved in colicin E2 resistance</fullName>
    </submittedName>
</protein>
<name>A0A7Y9NR00_9BACT</name>
<dbReference type="AlphaFoldDB" id="A0A7Y9NR00"/>
<evidence type="ECO:0000313" key="1">
    <source>
        <dbReference type="EMBL" id="NYF53931.1"/>
    </source>
</evidence>
<comment type="caution">
    <text evidence="1">The sequence shown here is derived from an EMBL/GenBank/DDBJ whole genome shotgun (WGS) entry which is preliminary data.</text>
</comment>
<organism evidence="1 2">
    <name type="scientific">Tunturiibacter lichenicola</name>
    <dbReference type="NCBI Taxonomy" id="2051959"/>
    <lineage>
        <taxon>Bacteria</taxon>
        <taxon>Pseudomonadati</taxon>
        <taxon>Acidobacteriota</taxon>
        <taxon>Terriglobia</taxon>
        <taxon>Terriglobales</taxon>
        <taxon>Acidobacteriaceae</taxon>
        <taxon>Tunturiibacter</taxon>
    </lineage>
</organism>
<dbReference type="Pfam" id="PF06123">
    <property type="entry name" value="CreD"/>
    <property type="match status" value="1"/>
</dbReference>
<evidence type="ECO:0000313" key="2">
    <source>
        <dbReference type="Proteomes" id="UP000534186"/>
    </source>
</evidence>
<dbReference type="InterPro" id="IPR010364">
    <property type="entry name" value="Uncharacterised_IM_CreD"/>
</dbReference>